<proteinExistence type="predicted"/>
<reference evidence="2 3" key="1">
    <citation type="journal article" date="2016" name="Genome Announc.">
        <title>Draft Genome Sequences of Five Rapidly Growing Mycobacterium Species, M. thermoresistibile, M. fortuitum subsp. acetamidolyticum, M. canariasense, M. brisbanense, and M. novocastrense.</title>
        <authorList>
            <person name="Katahira K."/>
            <person name="Ogura Y."/>
            <person name="Gotoh Y."/>
            <person name="Hayashi T."/>
        </authorList>
    </citation>
    <scope>NUCLEOTIDE SEQUENCE [LARGE SCALE GENOMIC DNA]</scope>
    <source>
        <strain evidence="2 3">JCM6368</strain>
    </source>
</reference>
<sequence length="248" mass="25990">MGSYPDRGVSVFDLPFHPITGLQAIGIGKSGKPWWPVMGASEDHDGGDGGTDGDQEPPEGGEQSGGSGDLGFPANTPIKDMTVDQQVAYWKHHDRRKGDTLKSYGGITPEQAKQYQQQVQEFERGQMTPAEQAMADARAEATTAATEAAAGVWAPEVAKAVVGQFITDQAQRDAVLAGINPMAFMKDGKFDTDALIGHLTGLASAFGGGGGAGDSQPRQWGQTGDQPPAPSAADYGLAEAQRRGYGKK</sequence>
<reference evidence="3" key="2">
    <citation type="submission" date="2016-02" db="EMBL/GenBank/DDBJ databases">
        <title>Draft genome sequence of five rapidly growing Mycobacterium species.</title>
        <authorList>
            <person name="Katahira K."/>
            <person name="Gotou Y."/>
            <person name="Iida K."/>
            <person name="Ogura Y."/>
            <person name="Hayashi T."/>
        </authorList>
    </citation>
    <scope>NUCLEOTIDE SEQUENCE [LARGE SCALE GENOMIC DNA]</scope>
    <source>
        <strain evidence="3">JCM6368</strain>
    </source>
</reference>
<organism evidence="2 3">
    <name type="scientific">Mycolicibacterium fortuitum subsp. acetamidolyticum</name>
    <dbReference type="NCBI Taxonomy" id="144550"/>
    <lineage>
        <taxon>Bacteria</taxon>
        <taxon>Bacillati</taxon>
        <taxon>Actinomycetota</taxon>
        <taxon>Actinomycetes</taxon>
        <taxon>Mycobacteriales</taxon>
        <taxon>Mycobacteriaceae</taxon>
        <taxon>Mycolicibacterium</taxon>
    </lineage>
</organism>
<evidence type="ECO:0008006" key="4">
    <source>
        <dbReference type="Google" id="ProtNLM"/>
    </source>
</evidence>
<name>A0A100WRZ1_MYCFO</name>
<feature type="region of interest" description="Disordered" evidence="1">
    <location>
        <begin position="206"/>
        <end position="248"/>
    </location>
</feature>
<feature type="compositionally biased region" description="Polar residues" evidence="1">
    <location>
        <begin position="216"/>
        <end position="225"/>
    </location>
</feature>
<evidence type="ECO:0000313" key="3">
    <source>
        <dbReference type="Proteomes" id="UP000069705"/>
    </source>
</evidence>
<accession>A0A100WRZ1</accession>
<feature type="region of interest" description="Disordered" evidence="1">
    <location>
        <begin position="33"/>
        <end position="77"/>
    </location>
</feature>
<dbReference type="EMBL" id="BCSZ01000033">
    <property type="protein sequence ID" value="GAT03485.1"/>
    <property type="molecule type" value="Genomic_DNA"/>
</dbReference>
<protein>
    <recommendedName>
        <fullName evidence="4">Scaffolding protein</fullName>
    </recommendedName>
</protein>
<evidence type="ECO:0000313" key="2">
    <source>
        <dbReference type="EMBL" id="GAT03485.1"/>
    </source>
</evidence>
<comment type="caution">
    <text evidence="2">The sequence shown here is derived from an EMBL/GenBank/DDBJ whole genome shotgun (WGS) entry which is preliminary data.</text>
</comment>
<dbReference type="AlphaFoldDB" id="A0A100WRZ1"/>
<dbReference type="Proteomes" id="UP000069705">
    <property type="component" value="Unassembled WGS sequence"/>
</dbReference>
<evidence type="ECO:0000256" key="1">
    <source>
        <dbReference type="SAM" id="MobiDB-lite"/>
    </source>
</evidence>
<gene>
    <name evidence="2" type="ORF">RMCFA_3597</name>
</gene>